<organism evidence="2 3">
    <name type="scientific">Marssonina brunnea f. sp. multigermtubi (strain MB_m1)</name>
    <name type="common">Marssonina leaf spot fungus</name>
    <dbReference type="NCBI Taxonomy" id="1072389"/>
    <lineage>
        <taxon>Eukaryota</taxon>
        <taxon>Fungi</taxon>
        <taxon>Dikarya</taxon>
        <taxon>Ascomycota</taxon>
        <taxon>Pezizomycotina</taxon>
        <taxon>Leotiomycetes</taxon>
        <taxon>Helotiales</taxon>
        <taxon>Drepanopezizaceae</taxon>
        <taxon>Drepanopeziza</taxon>
    </lineage>
</organism>
<dbReference type="GO" id="GO:0051118">
    <property type="term" value="F:glucan endo-1,3-alpha-glucosidase activity"/>
    <property type="evidence" value="ECO:0007669"/>
    <property type="project" value="InterPro"/>
</dbReference>
<sequence>MKFFLACSAALFGLLLSPTTAQKYAFAHMVVGNTAAHTQDTWAQDITLARNTGLDAFVLNIAYPDPNIYGQGEPSPITTLAGWLAHADLGSPAGSVFKLFFAFDYLGGGQTWPATGDRSVVSYLNQYKNSPAYFRYNGVPLVSTFEGRDNTNDWAQGGVIRSAVGGIWFVPDWTSFGPTGFAQHLNKVEGAFNWDMWPIGASDINTDLDNQWRSVLGSKSYMMGISPWFFHSADSPKKWVWRGDDSWALRWTQAIDFGAPFIQIVTWNDWGESSYVGPLRSTTEIPAGSGIYVDGQSHESWLDFLPYYIAKYKGSAFTVSRDQMQYWYRTAPATAGSTCGVVGGDSSQDNGVPEISPNSILLDKIFFTALLSSPAQVHVQIGANPETVYSFGAGITHQSLAFNGQTGAPRFWVTRNGVTTGSGTGKAITAGTALPGGCTNYNPWVGSF</sequence>
<evidence type="ECO:0000313" key="3">
    <source>
        <dbReference type="Proteomes" id="UP000006753"/>
    </source>
</evidence>
<keyword evidence="3" id="KW-1185">Reference proteome</keyword>
<name>K1WNP2_MARBU</name>
<dbReference type="AlphaFoldDB" id="K1WNP2"/>
<dbReference type="HOGENOM" id="CLU_019141_1_0_1"/>
<dbReference type="EMBL" id="JH921448">
    <property type="protein sequence ID" value="EKD13972.1"/>
    <property type="molecule type" value="Genomic_DNA"/>
</dbReference>
<protein>
    <submittedName>
        <fullName evidence="2">Glycosyl hydrolase family 71 protein</fullName>
    </submittedName>
</protein>
<dbReference type="InterPro" id="IPR005197">
    <property type="entry name" value="Glyco_hydro_71"/>
</dbReference>
<feature type="signal peptide" evidence="1">
    <location>
        <begin position="1"/>
        <end position="21"/>
    </location>
</feature>
<dbReference type="OMA" id="PYYIARY"/>
<evidence type="ECO:0000256" key="1">
    <source>
        <dbReference type="SAM" id="SignalP"/>
    </source>
</evidence>
<gene>
    <name evidence="2" type="ORF">MBM_08173</name>
</gene>
<dbReference type="InParanoid" id="K1WNP2"/>
<dbReference type="eggNOG" id="ENOG502RZ85">
    <property type="taxonomic scope" value="Eukaryota"/>
</dbReference>
<dbReference type="KEGG" id="mbe:MBM_08173"/>
<feature type="chain" id="PRO_5003853041" evidence="1">
    <location>
        <begin position="22"/>
        <end position="448"/>
    </location>
</feature>
<reference evidence="2 3" key="1">
    <citation type="journal article" date="2012" name="BMC Genomics">
        <title>Sequencing the genome of Marssonina brunnea reveals fungus-poplar co-evolution.</title>
        <authorList>
            <person name="Zhu S."/>
            <person name="Cao Y.-Z."/>
            <person name="Jiang C."/>
            <person name="Tan B.-Y."/>
            <person name="Wang Z."/>
            <person name="Feng S."/>
            <person name="Zhang L."/>
            <person name="Su X.-H."/>
            <person name="Brejova B."/>
            <person name="Vinar T."/>
            <person name="Xu M."/>
            <person name="Wang M.-X."/>
            <person name="Zhang S.-G."/>
            <person name="Huang M.-R."/>
            <person name="Wu R."/>
            <person name="Zhou Y."/>
        </authorList>
    </citation>
    <scope>NUCLEOTIDE SEQUENCE [LARGE SCALE GENOMIC DNA]</scope>
    <source>
        <strain evidence="2 3">MB_m1</strain>
    </source>
</reference>
<dbReference type="CDD" id="cd11577">
    <property type="entry name" value="GH71"/>
    <property type="match status" value="1"/>
</dbReference>
<keyword evidence="1" id="KW-0732">Signal</keyword>
<dbReference type="Pfam" id="PF03659">
    <property type="entry name" value="Glyco_hydro_71"/>
    <property type="match status" value="1"/>
</dbReference>
<keyword evidence="2" id="KW-0378">Hydrolase</keyword>
<dbReference type="OrthoDB" id="1046782at2759"/>
<dbReference type="Gene3D" id="3.20.20.80">
    <property type="entry name" value="Glycosidases"/>
    <property type="match status" value="1"/>
</dbReference>
<proteinExistence type="predicted"/>
<dbReference type="Proteomes" id="UP000006753">
    <property type="component" value="Unassembled WGS sequence"/>
</dbReference>
<accession>K1WNP2</accession>
<evidence type="ECO:0000313" key="2">
    <source>
        <dbReference type="EMBL" id="EKD13972.1"/>
    </source>
</evidence>